<organism evidence="2 3">
    <name type="scientific">Candidatus Enterovibrio escicola</name>
    <dbReference type="NCBI Taxonomy" id="1927127"/>
    <lineage>
        <taxon>Bacteria</taxon>
        <taxon>Pseudomonadati</taxon>
        <taxon>Pseudomonadota</taxon>
        <taxon>Gammaproteobacteria</taxon>
        <taxon>Vibrionales</taxon>
        <taxon>Vibrionaceae</taxon>
        <taxon>Enterovibrio</taxon>
    </lineage>
</organism>
<keyword evidence="3" id="KW-1185">Reference proteome</keyword>
<evidence type="ECO:0000313" key="2">
    <source>
        <dbReference type="EMBL" id="PCS24033.1"/>
    </source>
</evidence>
<gene>
    <name evidence="2" type="ORF">BTN49_0226</name>
</gene>
<dbReference type="AlphaFoldDB" id="A0A2A5T786"/>
<dbReference type="EMBL" id="NBYY01000006">
    <property type="protein sequence ID" value="PCS24033.1"/>
    <property type="molecule type" value="Genomic_DNA"/>
</dbReference>
<proteinExistence type="predicted"/>
<protein>
    <submittedName>
        <fullName evidence="2">Mobile element protein</fullName>
    </submittedName>
</protein>
<evidence type="ECO:0000259" key="1">
    <source>
        <dbReference type="Pfam" id="PF13612"/>
    </source>
</evidence>
<dbReference type="Pfam" id="PF13612">
    <property type="entry name" value="DDE_Tnp_1_3"/>
    <property type="match status" value="1"/>
</dbReference>
<comment type="caution">
    <text evidence="2">The sequence shown here is derived from an EMBL/GenBank/DDBJ whole genome shotgun (WGS) entry which is preliminary data.</text>
</comment>
<dbReference type="Proteomes" id="UP000219020">
    <property type="component" value="Unassembled WGS sequence"/>
</dbReference>
<reference evidence="3" key="1">
    <citation type="submission" date="2017-04" db="EMBL/GenBank/DDBJ databases">
        <title>Genome evolution of the luminous symbionts of deep sea anglerfish.</title>
        <authorList>
            <person name="Hendry T.A."/>
        </authorList>
    </citation>
    <scope>NUCLEOTIDE SEQUENCE [LARGE SCALE GENOMIC DNA]</scope>
</reference>
<accession>A0A2A5T786</accession>
<feature type="domain" description="Transposase DDE" evidence="1">
    <location>
        <begin position="101"/>
        <end position="146"/>
    </location>
</feature>
<sequence length="152" mass="17835">MNNLNTVFVDVDDFCQAFLPAWKKHLISSDIKQRNKPSHLSISEVITFHQSRYQNFKTYYIHFVCRDLTNAFPELISYTRMLKLMQGVLAPLCSYLTHRQARPTGIAFVDSSKLQVCYNLCIFKHQVFKGSAKQRKRNDGVVLWFQITAYYQ</sequence>
<name>A0A2A5T786_9GAMM</name>
<dbReference type="InterPro" id="IPR025668">
    <property type="entry name" value="Tnp_DDE_dom"/>
</dbReference>
<evidence type="ECO:0000313" key="3">
    <source>
        <dbReference type="Proteomes" id="UP000219020"/>
    </source>
</evidence>